<dbReference type="AlphaFoldDB" id="X1QGB2"/>
<reference evidence="1" key="1">
    <citation type="journal article" date="2014" name="Front. Microbiol.">
        <title>High frequency of phylogenetically diverse reductive dehalogenase-homologous genes in deep subseafloor sedimentary metagenomes.</title>
        <authorList>
            <person name="Kawai M."/>
            <person name="Futagami T."/>
            <person name="Toyoda A."/>
            <person name="Takaki Y."/>
            <person name="Nishi S."/>
            <person name="Hori S."/>
            <person name="Arai W."/>
            <person name="Tsubouchi T."/>
            <person name="Morono Y."/>
            <person name="Uchiyama I."/>
            <person name="Ito T."/>
            <person name="Fujiyama A."/>
            <person name="Inagaki F."/>
            <person name="Takami H."/>
        </authorList>
    </citation>
    <scope>NUCLEOTIDE SEQUENCE</scope>
    <source>
        <strain evidence="1">Expedition CK06-06</strain>
    </source>
</reference>
<protein>
    <submittedName>
        <fullName evidence="1">Uncharacterized protein</fullName>
    </submittedName>
</protein>
<sequence length="205" mass="22283">MAKLTGPLFSLGAAGAVGKTLVYFGWKGLNVVRQYVVPANPQTKPQGTQRGYLRTCITAIHAAQAAAATPLGEIDTMACALWGSIFPTPRTWFNQIVKNWLDQKVAGKVPVMFRYGVLTPAVNKIKFELHSLPESGLIIKFKVYWGISKTALINSQELTLAEMSAGHDITGMVKSTKYFLQARVSDPATHMGSMSGIYYAKTKAA</sequence>
<proteinExistence type="predicted"/>
<accession>X1QGB2</accession>
<comment type="caution">
    <text evidence="1">The sequence shown here is derived from an EMBL/GenBank/DDBJ whole genome shotgun (WGS) entry which is preliminary data.</text>
</comment>
<evidence type="ECO:0000313" key="1">
    <source>
        <dbReference type="EMBL" id="GAI67502.1"/>
    </source>
</evidence>
<dbReference type="EMBL" id="BARW01002103">
    <property type="protein sequence ID" value="GAI67502.1"/>
    <property type="molecule type" value="Genomic_DNA"/>
</dbReference>
<organism evidence="1">
    <name type="scientific">marine sediment metagenome</name>
    <dbReference type="NCBI Taxonomy" id="412755"/>
    <lineage>
        <taxon>unclassified sequences</taxon>
        <taxon>metagenomes</taxon>
        <taxon>ecological metagenomes</taxon>
    </lineage>
</organism>
<gene>
    <name evidence="1" type="ORF">S12H4_06112</name>
</gene>
<name>X1QGB2_9ZZZZ</name>